<dbReference type="InterPro" id="IPR019878">
    <property type="entry name" value="DapC_beta/gammaproteobac"/>
</dbReference>
<dbReference type="GO" id="GO:0009016">
    <property type="term" value="F:succinyldiaminopimelate transaminase activity"/>
    <property type="evidence" value="ECO:0007669"/>
    <property type="project" value="UniProtKB-EC"/>
</dbReference>
<dbReference type="InterPro" id="IPR015424">
    <property type="entry name" value="PyrdxlP-dep_Trfase"/>
</dbReference>
<dbReference type="Pfam" id="PF00155">
    <property type="entry name" value="Aminotran_1_2"/>
    <property type="match status" value="1"/>
</dbReference>
<comment type="cofactor">
    <cofactor evidence="1">
        <name>pyridoxal 5'-phosphate</name>
        <dbReference type="ChEBI" id="CHEBI:597326"/>
    </cofactor>
</comment>
<dbReference type="InterPro" id="IPR050881">
    <property type="entry name" value="LL-DAP_aminotransferase"/>
</dbReference>
<evidence type="ECO:0000256" key="1">
    <source>
        <dbReference type="ARBA" id="ARBA00001933"/>
    </source>
</evidence>
<keyword evidence="3 5" id="KW-0808">Transferase</keyword>
<dbReference type="InterPro" id="IPR015421">
    <property type="entry name" value="PyrdxlP-dep_Trfase_major"/>
</dbReference>
<evidence type="ECO:0000313" key="5">
    <source>
        <dbReference type="EMBL" id="WOO33290.1"/>
    </source>
</evidence>
<dbReference type="InterPro" id="IPR004839">
    <property type="entry name" value="Aminotransferase_I/II_large"/>
</dbReference>
<dbReference type="Proteomes" id="UP001303211">
    <property type="component" value="Chromosome"/>
</dbReference>
<proteinExistence type="predicted"/>
<protein>
    <submittedName>
        <fullName evidence="5">Succinyldiaminopimelate transaminase</fullName>
        <ecNumber evidence="5">2.6.1.17</ecNumber>
    </submittedName>
</protein>
<dbReference type="NCBIfam" id="TIGR03538">
    <property type="entry name" value="DapC_gpp"/>
    <property type="match status" value="1"/>
</dbReference>
<name>A0ABZ0J737_9BURK</name>
<evidence type="ECO:0000259" key="4">
    <source>
        <dbReference type="Pfam" id="PF00155"/>
    </source>
</evidence>
<reference evidence="5 6" key="1">
    <citation type="submission" date="2023-03" db="EMBL/GenBank/DDBJ databases">
        <title>Diaphorobacter basophil sp. nov., isolated from a sewage-treatment plant.</title>
        <authorList>
            <person name="Yang K."/>
        </authorList>
    </citation>
    <scope>NUCLEOTIDE SEQUENCE [LARGE SCALE GENOMIC DNA]</scope>
    <source>
        <strain evidence="5 6">Y-1</strain>
    </source>
</reference>
<dbReference type="CDD" id="cd00609">
    <property type="entry name" value="AAT_like"/>
    <property type="match status" value="1"/>
</dbReference>
<evidence type="ECO:0000313" key="6">
    <source>
        <dbReference type="Proteomes" id="UP001303211"/>
    </source>
</evidence>
<dbReference type="InterPro" id="IPR015422">
    <property type="entry name" value="PyrdxlP-dep_Trfase_small"/>
</dbReference>
<gene>
    <name evidence="5" type="primary">dapC</name>
    <name evidence="5" type="ORF">P4826_04175</name>
</gene>
<evidence type="ECO:0000256" key="2">
    <source>
        <dbReference type="ARBA" id="ARBA00022576"/>
    </source>
</evidence>
<dbReference type="PANTHER" id="PTHR42832">
    <property type="entry name" value="AMINO ACID AMINOTRANSFERASE"/>
    <property type="match status" value="1"/>
</dbReference>
<dbReference type="Gene3D" id="3.90.1150.10">
    <property type="entry name" value="Aspartate Aminotransferase, domain 1"/>
    <property type="match status" value="1"/>
</dbReference>
<dbReference type="EMBL" id="CP136921">
    <property type="protein sequence ID" value="WOO33290.1"/>
    <property type="molecule type" value="Genomic_DNA"/>
</dbReference>
<keyword evidence="2 5" id="KW-0032">Aminotransferase</keyword>
<evidence type="ECO:0000256" key="3">
    <source>
        <dbReference type="ARBA" id="ARBA00022679"/>
    </source>
</evidence>
<dbReference type="RefSeq" id="WP_317702657.1">
    <property type="nucleotide sequence ID" value="NZ_CP136921.1"/>
</dbReference>
<keyword evidence="6" id="KW-1185">Reference proteome</keyword>
<feature type="domain" description="Aminotransferase class I/classII large" evidence="4">
    <location>
        <begin position="32"/>
        <end position="391"/>
    </location>
</feature>
<dbReference type="PANTHER" id="PTHR42832:SF3">
    <property type="entry name" value="L-GLUTAMINE--4-(METHYLSULFANYL)-2-OXOBUTANOATE AMINOTRANSFERASE"/>
    <property type="match status" value="1"/>
</dbReference>
<dbReference type="EC" id="2.6.1.17" evidence="5"/>
<dbReference type="SUPFAM" id="SSF53383">
    <property type="entry name" value="PLP-dependent transferases"/>
    <property type="match status" value="1"/>
</dbReference>
<sequence>MNPLLSRLQPYPFERLRQLFAGVTPSAQHSAISLGIGEPRHATPRFIQEALAANLAGLASYPSTLGEPRLREACAAWMQRRYGIAVDAATQLLPVNGSREALFAFTQTVVDASRPGATVVCPNPFYQIYEGATLLAGANPHFAPSDPARNFAVDWDSVPDAVWQRTQLLFVCSPGNPTGAVMPLAEWEKLFALSDRHGFVIASDECYSEIYFRDEPPLGGLEAAAKLGRDDYRNLIAFTSLSKRSNVPGLRSGFVAGDATLIKAFLLYRTYHGSAMGLAVQAASIAAWNDEAHVEDNRALYRAKFAQVTPLLDQAMQVSLPDAGFYLWAQVPEALGMSDTDFARQLLAQYNVTVLPGSYLARETDGINPGAQRVRMALVAEADECLQAAQRIVQFIRSHT</sequence>
<accession>A0ABZ0J737</accession>
<dbReference type="Gene3D" id="3.40.640.10">
    <property type="entry name" value="Type I PLP-dependent aspartate aminotransferase-like (Major domain)"/>
    <property type="match status" value="1"/>
</dbReference>
<organism evidence="5 6">
    <name type="scientific">Diaphorobacter limosus</name>
    <dbReference type="NCBI Taxonomy" id="3036128"/>
    <lineage>
        <taxon>Bacteria</taxon>
        <taxon>Pseudomonadati</taxon>
        <taxon>Pseudomonadota</taxon>
        <taxon>Betaproteobacteria</taxon>
        <taxon>Burkholderiales</taxon>
        <taxon>Comamonadaceae</taxon>
        <taxon>Diaphorobacter</taxon>
    </lineage>
</organism>